<gene>
    <name evidence="1" type="ORF">I6G34_00770</name>
</gene>
<keyword evidence="2" id="KW-1185">Reference proteome</keyword>
<protein>
    <submittedName>
        <fullName evidence="1">Uncharacterized protein</fullName>
    </submittedName>
</protein>
<accession>A0ABX6XV81</accession>
<dbReference type="Proteomes" id="UP000595058">
    <property type="component" value="Chromosome"/>
</dbReference>
<dbReference type="GeneID" id="75211803"/>
<dbReference type="RefSeq" id="WP_102838564.1">
    <property type="nucleotide sequence ID" value="NZ_CP065720.1"/>
</dbReference>
<evidence type="ECO:0000313" key="1">
    <source>
        <dbReference type="EMBL" id="QPT17932.1"/>
    </source>
</evidence>
<organism evidence="1 2">
    <name type="scientific">Stutzerimonas frequens</name>
    <dbReference type="NCBI Taxonomy" id="2968969"/>
    <lineage>
        <taxon>Bacteria</taxon>
        <taxon>Pseudomonadati</taxon>
        <taxon>Pseudomonadota</taxon>
        <taxon>Gammaproteobacteria</taxon>
        <taxon>Pseudomonadales</taxon>
        <taxon>Pseudomonadaceae</taxon>
        <taxon>Stutzerimonas</taxon>
    </lineage>
</organism>
<reference evidence="1 2" key="1">
    <citation type="submission" date="2020-12" db="EMBL/GenBank/DDBJ databases">
        <title>FDA dAtabase for Regulatory Grade micrObial Sequences (FDA-ARGOS): Supporting development and validation of Infectious Disease Dx tests.</title>
        <authorList>
            <person name="Sproer C."/>
            <person name="Gronow S."/>
            <person name="Severitt S."/>
            <person name="Schroder I."/>
            <person name="Tallon L."/>
            <person name="Sadzewicz L."/>
            <person name="Zhao X."/>
            <person name="Boylan J."/>
            <person name="Ott S."/>
            <person name="Bowen H."/>
            <person name="Vavikolanu K."/>
            <person name="Mehta A."/>
            <person name="Aluvathingal J."/>
            <person name="Nadendla S."/>
            <person name="Lowell S."/>
            <person name="Myers T."/>
            <person name="Yan Y."/>
            <person name="Sichtig H."/>
        </authorList>
    </citation>
    <scope>NUCLEOTIDE SEQUENCE [LARGE SCALE GENOMIC DNA]</scope>
    <source>
        <strain evidence="1 2">FDAARGOS_877</strain>
    </source>
</reference>
<sequence length="111" mass="12294">MGVEEEVLKKLLDCDAFHDSDPKCAGIAQAGVDRGFSSLSPAQQHVLEPFMRQTCEGVVNPGGHHNGCSRELEGKELIEALDTRFADGLICADCKEEASYYEHQWERIKAE</sequence>
<dbReference type="EMBL" id="CP065720">
    <property type="protein sequence ID" value="QPT17932.1"/>
    <property type="molecule type" value="Genomic_DNA"/>
</dbReference>
<evidence type="ECO:0000313" key="2">
    <source>
        <dbReference type="Proteomes" id="UP000595058"/>
    </source>
</evidence>
<proteinExistence type="predicted"/>
<name>A0ABX6XV81_9GAMM</name>